<keyword evidence="2" id="KW-1185">Reference proteome</keyword>
<dbReference type="WBParaSite" id="nRc.2.0.1.t19650-RA">
    <property type="protein sequence ID" value="nRc.2.0.1.t19650-RA"/>
    <property type="gene ID" value="nRc.2.0.1.g19650"/>
</dbReference>
<name>A0A915IZU9_ROMCU</name>
<evidence type="ECO:0000313" key="3">
    <source>
        <dbReference type="WBParaSite" id="nRc.2.0.1.t19650-RA"/>
    </source>
</evidence>
<evidence type="ECO:0000313" key="2">
    <source>
        <dbReference type="Proteomes" id="UP000887565"/>
    </source>
</evidence>
<feature type="compositionally biased region" description="Basic and acidic residues" evidence="1">
    <location>
        <begin position="7"/>
        <end position="17"/>
    </location>
</feature>
<dbReference type="AlphaFoldDB" id="A0A915IZU9"/>
<feature type="region of interest" description="Disordered" evidence="1">
    <location>
        <begin position="1"/>
        <end position="20"/>
    </location>
</feature>
<proteinExistence type="predicted"/>
<sequence>MQFEESLDQRSAEKGPDETSDVPASIICRIQTLESEMKIIKSKIEILDQSCRKTTIWIYNFPTNLFPLEPEDNFVTKTMRVCRIGLNICEHTQINVEKVQKGIHLSGHGIAKKLFHHLSTIKVTKNPKTKVSGMRSTPNLQNSTKFSNWTLRSPVKTER</sequence>
<protein>
    <submittedName>
        <fullName evidence="3">Uncharacterized protein</fullName>
    </submittedName>
</protein>
<organism evidence="2 3">
    <name type="scientific">Romanomermis culicivorax</name>
    <name type="common">Nematode worm</name>
    <dbReference type="NCBI Taxonomy" id="13658"/>
    <lineage>
        <taxon>Eukaryota</taxon>
        <taxon>Metazoa</taxon>
        <taxon>Ecdysozoa</taxon>
        <taxon>Nematoda</taxon>
        <taxon>Enoplea</taxon>
        <taxon>Dorylaimia</taxon>
        <taxon>Mermithida</taxon>
        <taxon>Mermithoidea</taxon>
        <taxon>Mermithidae</taxon>
        <taxon>Romanomermis</taxon>
    </lineage>
</organism>
<dbReference type="Proteomes" id="UP000887565">
    <property type="component" value="Unplaced"/>
</dbReference>
<evidence type="ECO:0000256" key="1">
    <source>
        <dbReference type="SAM" id="MobiDB-lite"/>
    </source>
</evidence>
<accession>A0A915IZU9</accession>
<reference evidence="3" key="1">
    <citation type="submission" date="2022-11" db="UniProtKB">
        <authorList>
            <consortium name="WormBaseParasite"/>
        </authorList>
    </citation>
    <scope>IDENTIFICATION</scope>
</reference>